<reference evidence="1 2" key="1">
    <citation type="submission" date="2017-08" db="EMBL/GenBank/DDBJ databases">
        <authorList>
            <person name="de Groot N.N."/>
        </authorList>
    </citation>
    <scope>NUCLEOTIDE SEQUENCE [LARGE SCALE GENOMIC DNA]</scope>
    <source>
        <strain evidence="1 2">USBA 78</strain>
    </source>
</reference>
<dbReference type="PIRSF" id="PIRSF030802">
    <property type="entry name" value="UCP030802"/>
    <property type="match status" value="1"/>
</dbReference>
<protein>
    <submittedName>
        <fullName evidence="1">HAD-superfamily hydrolase, subfamily IIB</fullName>
    </submittedName>
</protein>
<dbReference type="AlphaFoldDB" id="A0A285TWR7"/>
<sequence>MPIKCNGSEAAAVRRQTYSFVDLDDCLFNSKRKLSEKGGVTFNHLPASVDRAGEHHSFQSPAQVDVLAALHAIGKVVVVTGRSMSALQRVTTTLNAEYSIGSFGGFILDEQYRFIEDWSARTEAEASKYKEHLDILVDDLKRVATAGHYDLKVQVIWDVGQPLYICVRHNSYDTVELADFARRFKWMLPRNWHLYLNDNNLGFLPPYLGKDKAVSWLWEHKLRDVGLTLGMGDSLSDLKFIGLCDFAIFPTSHSQNFSKIQEYHQ</sequence>
<gene>
    <name evidence="1" type="ORF">SAMN05428964_105127</name>
</gene>
<keyword evidence="1" id="KW-0378">Hydrolase</keyword>
<dbReference type="InterPro" id="IPR024197">
    <property type="entry name" value="TPP-like"/>
</dbReference>
<dbReference type="Proteomes" id="UP000219068">
    <property type="component" value="Unassembled WGS sequence"/>
</dbReference>
<evidence type="ECO:0000313" key="2">
    <source>
        <dbReference type="Proteomes" id="UP000219068"/>
    </source>
</evidence>
<dbReference type="Gene3D" id="3.90.1070.10">
    <property type="match status" value="1"/>
</dbReference>
<name>A0A285TWR7_9PROT</name>
<dbReference type="Gene3D" id="3.40.50.1000">
    <property type="entry name" value="HAD superfamily/HAD-like"/>
    <property type="match status" value="1"/>
</dbReference>
<dbReference type="SUPFAM" id="SSF56784">
    <property type="entry name" value="HAD-like"/>
    <property type="match status" value="1"/>
</dbReference>
<dbReference type="InterPro" id="IPR023214">
    <property type="entry name" value="HAD_sf"/>
</dbReference>
<accession>A0A285TWR7</accession>
<dbReference type="EMBL" id="OBMM01000005">
    <property type="protein sequence ID" value="SOC26509.1"/>
    <property type="molecule type" value="Genomic_DNA"/>
</dbReference>
<proteinExistence type="predicted"/>
<organism evidence="1 2">
    <name type="scientific">Thalassospira xiamenensis</name>
    <dbReference type="NCBI Taxonomy" id="220697"/>
    <lineage>
        <taxon>Bacteria</taxon>
        <taxon>Pseudomonadati</taxon>
        <taxon>Pseudomonadota</taxon>
        <taxon>Alphaproteobacteria</taxon>
        <taxon>Rhodospirillales</taxon>
        <taxon>Thalassospiraceae</taxon>
        <taxon>Thalassospira</taxon>
    </lineage>
</organism>
<dbReference type="InterPro" id="IPR036412">
    <property type="entry name" value="HAD-like_sf"/>
</dbReference>
<dbReference type="GO" id="GO:0016787">
    <property type="term" value="F:hydrolase activity"/>
    <property type="evidence" value="ECO:0007669"/>
    <property type="project" value="UniProtKB-KW"/>
</dbReference>
<dbReference type="RefSeq" id="WP_097052700.1">
    <property type="nucleotide sequence ID" value="NZ_OBMM01000005.1"/>
</dbReference>
<evidence type="ECO:0000313" key="1">
    <source>
        <dbReference type="EMBL" id="SOC26509.1"/>
    </source>
</evidence>